<dbReference type="OrthoDB" id="2187496at2759"/>
<gene>
    <name evidence="1" type="ORF">BDV38DRAFT_252767</name>
</gene>
<dbReference type="EMBL" id="ML743595">
    <property type="protein sequence ID" value="KAE8135221.1"/>
    <property type="molecule type" value="Genomic_DNA"/>
</dbReference>
<dbReference type="InterPro" id="IPR036770">
    <property type="entry name" value="Ankyrin_rpt-contain_sf"/>
</dbReference>
<evidence type="ECO:0000313" key="1">
    <source>
        <dbReference type="EMBL" id="KAE8135221.1"/>
    </source>
</evidence>
<dbReference type="RefSeq" id="XP_031911284.1">
    <property type="nucleotide sequence ID" value="XM_032055175.1"/>
</dbReference>
<evidence type="ECO:0008006" key="3">
    <source>
        <dbReference type="Google" id="ProtNLM"/>
    </source>
</evidence>
<reference evidence="1 2" key="1">
    <citation type="submission" date="2019-04" db="EMBL/GenBank/DDBJ databases">
        <title>Friends and foes A comparative genomics study of 23 Aspergillus species from section Flavi.</title>
        <authorList>
            <consortium name="DOE Joint Genome Institute"/>
            <person name="Kjaerbolling I."/>
            <person name="Vesth T."/>
            <person name="Frisvad J.C."/>
            <person name="Nybo J.L."/>
            <person name="Theobald S."/>
            <person name="Kildgaard S."/>
            <person name="Isbrandt T."/>
            <person name="Kuo A."/>
            <person name="Sato A."/>
            <person name="Lyhne E.K."/>
            <person name="Kogle M.E."/>
            <person name="Wiebenga A."/>
            <person name="Kun R.S."/>
            <person name="Lubbers R.J."/>
            <person name="Makela M.R."/>
            <person name="Barry K."/>
            <person name="Chovatia M."/>
            <person name="Clum A."/>
            <person name="Daum C."/>
            <person name="Haridas S."/>
            <person name="He G."/>
            <person name="LaButti K."/>
            <person name="Lipzen A."/>
            <person name="Mondo S."/>
            <person name="Riley R."/>
            <person name="Salamov A."/>
            <person name="Simmons B.A."/>
            <person name="Magnuson J.K."/>
            <person name="Henrissat B."/>
            <person name="Mortensen U.H."/>
            <person name="Larsen T.O."/>
            <person name="Devries R.P."/>
            <person name="Grigoriev I.V."/>
            <person name="Machida M."/>
            <person name="Baker S.E."/>
            <person name="Andersen M.R."/>
        </authorList>
    </citation>
    <scope>NUCLEOTIDE SEQUENCE [LARGE SCALE GENOMIC DNA]</scope>
    <source>
        <strain evidence="1 2">CBS 117625</strain>
    </source>
</reference>
<protein>
    <recommendedName>
        <fullName evidence="3">Ankyrin repeat-containing domain protein</fullName>
    </recommendedName>
</protein>
<proteinExistence type="predicted"/>
<organism evidence="1 2">
    <name type="scientific">Aspergillus pseudotamarii</name>
    <dbReference type="NCBI Taxonomy" id="132259"/>
    <lineage>
        <taxon>Eukaryota</taxon>
        <taxon>Fungi</taxon>
        <taxon>Dikarya</taxon>
        <taxon>Ascomycota</taxon>
        <taxon>Pezizomycotina</taxon>
        <taxon>Eurotiomycetes</taxon>
        <taxon>Eurotiomycetidae</taxon>
        <taxon>Eurotiales</taxon>
        <taxon>Aspergillaceae</taxon>
        <taxon>Aspergillus</taxon>
        <taxon>Aspergillus subgen. Circumdati</taxon>
    </lineage>
</organism>
<dbReference type="SUPFAM" id="SSF48403">
    <property type="entry name" value="Ankyrin repeat"/>
    <property type="match status" value="1"/>
</dbReference>
<accession>A0A5N6SNE2</accession>
<name>A0A5N6SNE2_ASPPS</name>
<dbReference type="GeneID" id="43639385"/>
<keyword evidence="2" id="KW-1185">Reference proteome</keyword>
<dbReference type="AlphaFoldDB" id="A0A5N6SNE2"/>
<dbReference type="Proteomes" id="UP000325672">
    <property type="component" value="Unassembled WGS sequence"/>
</dbReference>
<evidence type="ECO:0000313" key="2">
    <source>
        <dbReference type="Proteomes" id="UP000325672"/>
    </source>
</evidence>
<sequence>MDAFFCQLLAIGIRRSHSSFLIVKGVDPNVKEVKDTTPLHLAMKLRNIIMKQLIAIDAVDPEWKHNRADMPADSGTIPVLRGS</sequence>